<dbReference type="EMBL" id="CP080997">
    <property type="protein sequence ID" value="QZA07791.1"/>
    <property type="molecule type" value="Genomic_DNA"/>
</dbReference>
<dbReference type="InterPro" id="IPR013324">
    <property type="entry name" value="RNA_pol_sigma_r3/r4-like"/>
</dbReference>
<dbReference type="Gene3D" id="1.10.10.10">
    <property type="entry name" value="Winged helix-like DNA-binding domain superfamily/Winged helix DNA-binding domain"/>
    <property type="match status" value="1"/>
</dbReference>
<feature type="domain" description="RNA polymerase sigma-70 region 2" evidence="7">
    <location>
        <begin position="26"/>
        <end position="92"/>
    </location>
</feature>
<dbReference type="NCBIfam" id="TIGR02937">
    <property type="entry name" value="sigma70-ECF"/>
    <property type="match status" value="1"/>
</dbReference>
<dbReference type="Pfam" id="PF04542">
    <property type="entry name" value="Sigma70_r2"/>
    <property type="match status" value="1"/>
</dbReference>
<dbReference type="Pfam" id="PF08281">
    <property type="entry name" value="Sigma70_r4_2"/>
    <property type="match status" value="1"/>
</dbReference>
<dbReference type="GO" id="GO:0016987">
    <property type="term" value="F:sigma factor activity"/>
    <property type="evidence" value="ECO:0007669"/>
    <property type="project" value="UniProtKB-KW"/>
</dbReference>
<dbReference type="GO" id="GO:0006352">
    <property type="term" value="P:DNA-templated transcription initiation"/>
    <property type="evidence" value="ECO:0007669"/>
    <property type="project" value="InterPro"/>
</dbReference>
<keyword evidence="3" id="KW-0731">Sigma factor</keyword>
<organism evidence="9 10">
    <name type="scientific">Mycolicibacter heraklionensis</name>
    <dbReference type="NCBI Taxonomy" id="512402"/>
    <lineage>
        <taxon>Bacteria</taxon>
        <taxon>Bacillati</taxon>
        <taxon>Actinomycetota</taxon>
        <taxon>Actinomycetes</taxon>
        <taxon>Mycobacteriales</taxon>
        <taxon>Mycobacteriaceae</taxon>
        <taxon>Mycolicibacter</taxon>
    </lineage>
</organism>
<dbReference type="AlphaFoldDB" id="A0A9X7ZEG7"/>
<proteinExistence type="inferred from homology"/>
<evidence type="ECO:0000256" key="5">
    <source>
        <dbReference type="ARBA" id="ARBA00023163"/>
    </source>
</evidence>
<dbReference type="KEGG" id="mher:K3U94_23340"/>
<feature type="domain" description="RNA polymerase sigma factor 70 region 4 type 2" evidence="8">
    <location>
        <begin position="116"/>
        <end position="168"/>
    </location>
</feature>
<name>A0A9X7ZEG7_9MYCO</name>
<dbReference type="OrthoDB" id="9780326at2"/>
<evidence type="ECO:0000313" key="10">
    <source>
        <dbReference type="Proteomes" id="UP000825008"/>
    </source>
</evidence>
<dbReference type="SUPFAM" id="SSF88659">
    <property type="entry name" value="Sigma3 and sigma4 domains of RNA polymerase sigma factors"/>
    <property type="match status" value="1"/>
</dbReference>
<evidence type="ECO:0000313" key="9">
    <source>
        <dbReference type="EMBL" id="QZA07791.1"/>
    </source>
</evidence>
<evidence type="ECO:0000256" key="1">
    <source>
        <dbReference type="ARBA" id="ARBA00010641"/>
    </source>
</evidence>
<evidence type="ECO:0000259" key="7">
    <source>
        <dbReference type="Pfam" id="PF04542"/>
    </source>
</evidence>
<accession>A0A9X7ZEG7</accession>
<dbReference type="InterPro" id="IPR036388">
    <property type="entry name" value="WH-like_DNA-bd_sf"/>
</dbReference>
<dbReference type="InterPro" id="IPR013325">
    <property type="entry name" value="RNA_pol_sigma_r2"/>
</dbReference>
<dbReference type="PANTHER" id="PTHR43133">
    <property type="entry name" value="RNA POLYMERASE ECF-TYPE SIGMA FACTO"/>
    <property type="match status" value="1"/>
</dbReference>
<evidence type="ECO:0000256" key="3">
    <source>
        <dbReference type="ARBA" id="ARBA00023082"/>
    </source>
</evidence>
<comment type="similarity">
    <text evidence="1">Belongs to the sigma-70 factor family. ECF subfamily.</text>
</comment>
<evidence type="ECO:0000256" key="2">
    <source>
        <dbReference type="ARBA" id="ARBA00023015"/>
    </source>
</evidence>
<dbReference type="InterPro" id="IPR039425">
    <property type="entry name" value="RNA_pol_sigma-70-like"/>
</dbReference>
<evidence type="ECO:0000259" key="8">
    <source>
        <dbReference type="Pfam" id="PF08281"/>
    </source>
</evidence>
<evidence type="ECO:0000256" key="4">
    <source>
        <dbReference type="ARBA" id="ARBA00023125"/>
    </source>
</evidence>
<dbReference type="PANTHER" id="PTHR43133:SF50">
    <property type="entry name" value="ECF RNA POLYMERASE SIGMA FACTOR SIGM"/>
    <property type="match status" value="1"/>
</dbReference>
<keyword evidence="2" id="KW-0805">Transcription regulation</keyword>
<dbReference type="SUPFAM" id="SSF88946">
    <property type="entry name" value="Sigma2 domain of RNA polymerase sigma factors"/>
    <property type="match status" value="1"/>
</dbReference>
<keyword evidence="5" id="KW-0804">Transcription</keyword>
<dbReference type="Gene3D" id="1.10.1740.10">
    <property type="match status" value="1"/>
</dbReference>
<dbReference type="GO" id="GO:0003677">
    <property type="term" value="F:DNA binding"/>
    <property type="evidence" value="ECO:0007669"/>
    <property type="project" value="UniProtKB-KW"/>
</dbReference>
<dbReference type="NCBIfam" id="NF007225">
    <property type="entry name" value="PRK09643.1"/>
    <property type="match status" value="1"/>
</dbReference>
<keyword evidence="4" id="KW-0238">DNA-binding</keyword>
<reference evidence="9" key="1">
    <citation type="submission" date="2021-08" db="EMBL/GenBank/DDBJ databases">
        <title>Whole genome sequencing of non-tuberculosis mycobacteria type-strains.</title>
        <authorList>
            <person name="Igarashi Y."/>
            <person name="Osugi A."/>
            <person name="Mitarai S."/>
        </authorList>
    </citation>
    <scope>NUCLEOTIDE SEQUENCE</scope>
    <source>
        <strain evidence="9">JCM 30995</strain>
    </source>
</reference>
<protein>
    <submittedName>
        <fullName evidence="9">RNA polymerase sigma factor SigM</fullName>
    </submittedName>
</protein>
<dbReference type="Proteomes" id="UP000825008">
    <property type="component" value="Chromosome"/>
</dbReference>
<dbReference type="InterPro" id="IPR014284">
    <property type="entry name" value="RNA_pol_sigma-70_dom"/>
</dbReference>
<dbReference type="InterPro" id="IPR007627">
    <property type="entry name" value="RNA_pol_sigma70_r2"/>
</dbReference>
<sequence length="246" mass="26020">MGHPDRSDAELLAAHVAGDRYAFGELYGRHHRRLRRLARLTTGCPEEAEDALQEAMLSAHRAAGSFRHNAAVSSWLHRIVINACLDRLRRNRVPSTELLVTHAVVGDRTAEVETALEVHAALRRLPADQRAAVVAVDMQGYSVADAAHAFGVAPGTVKSRCARGRARLAVLLGRSHHPGPGAAVSPARGRIALAPEGGLPERAEAAACQSMRATNSPGPSPGHQRTPAGPSPRSAGSPPGPVVRPR</sequence>
<dbReference type="InterPro" id="IPR013249">
    <property type="entry name" value="RNA_pol_sigma70_r4_t2"/>
</dbReference>
<dbReference type="CDD" id="cd06171">
    <property type="entry name" value="Sigma70_r4"/>
    <property type="match status" value="1"/>
</dbReference>
<feature type="compositionally biased region" description="Low complexity" evidence="6">
    <location>
        <begin position="227"/>
        <end position="237"/>
    </location>
</feature>
<gene>
    <name evidence="9" type="primary">sigM</name>
    <name evidence="9" type="ORF">K3U94_23340</name>
</gene>
<feature type="region of interest" description="Disordered" evidence="6">
    <location>
        <begin position="197"/>
        <end position="246"/>
    </location>
</feature>
<evidence type="ECO:0000256" key="6">
    <source>
        <dbReference type="SAM" id="MobiDB-lite"/>
    </source>
</evidence>